<evidence type="ECO:0000256" key="1">
    <source>
        <dbReference type="SAM" id="Phobius"/>
    </source>
</evidence>
<feature type="transmembrane region" description="Helical" evidence="1">
    <location>
        <begin position="989"/>
        <end position="1015"/>
    </location>
</feature>
<dbReference type="SUPFAM" id="SSF82714">
    <property type="entry name" value="Multidrug efflux transporter AcrB TolC docking domain, DN and DC subdomains"/>
    <property type="match status" value="2"/>
</dbReference>
<dbReference type="GO" id="GO:0042910">
    <property type="term" value="F:xenobiotic transmembrane transporter activity"/>
    <property type="evidence" value="ECO:0007669"/>
    <property type="project" value="TreeGrafter"/>
</dbReference>
<evidence type="ECO:0000313" key="3">
    <source>
        <dbReference type="Proteomes" id="UP000005522"/>
    </source>
</evidence>
<dbReference type="SUPFAM" id="SSF82693">
    <property type="entry name" value="Multidrug efflux transporter AcrB pore domain, PN1, PN2, PC1 and PC2 subdomains"/>
    <property type="match status" value="3"/>
</dbReference>
<keyword evidence="1" id="KW-1133">Transmembrane helix</keyword>
<feature type="transmembrane region" description="Helical" evidence="1">
    <location>
        <begin position="956"/>
        <end position="977"/>
    </location>
</feature>
<feature type="transmembrane region" description="Helical" evidence="1">
    <location>
        <begin position="12"/>
        <end position="34"/>
    </location>
</feature>
<dbReference type="Gene3D" id="3.30.70.1430">
    <property type="entry name" value="Multidrug efflux transporter AcrB pore domain"/>
    <property type="match status" value="2"/>
</dbReference>
<dbReference type="EMBL" id="CP005986">
    <property type="protein sequence ID" value="AIA55216.1"/>
    <property type="molecule type" value="Genomic_DNA"/>
</dbReference>
<dbReference type="PANTHER" id="PTHR32063:SF28">
    <property type="entry name" value="BLR2861 PROTEIN"/>
    <property type="match status" value="1"/>
</dbReference>
<sequence>MHFTEPFIRRPILAISLALVLFFFGLRSLGLMPITEYPPTKSSMVTVTTHYFGATPKTVNAFITAPLEKAVGQAPGINYMTAVSEDGVSIITLYMRMGVNPNAALSQVQSKVNTVLNQLPKGVMQPIVEEMPGSGAYLMLLSFQGKGYNQQQITDYLTRVVQPAIEGVPGIGLTSILPPGTGPNGNTYAMRVWLNPHAMSVYGVTPAEIDSALQKNDFVAAVGRLRGHYTAVSLSASTALHTPKAFGQLVVATRDGVPIHLDQVAQVSLGAQTYDSSVLVDGKPAVNIGIQQAPGSNALQVAAGVKTVLAQLQTTMPAGMHEQVIYNGAQFIQSSIHEVLTDIALALLAVVLVIYLFMGTWRALIVPAVALPVAMVGALTLLHAMGFTINLLTLLAMVLAIGLVVDDAIIVVENVHRHMEHGATPLHAALASAKELASPILVMATTLMAVFAPMAFIGGLVGHLFSEFALTIVATVALSMIVALTLAPMLSSRVLKPGHEGRIAVAVEHAFNRLKGVYGRSLSRVLTVWPAVIVLAVALTAGIYGLFAIAPSELAPPANQGIVYVNGVAQPTATLQYMNAYDRYLTTTDFDKVNSRAVSFAVNGVGIGGMLLNNEVMAGVVLKPHRDGVTTQQVRQKVQQLASQVPGMKLSAFGLPPLPGSAVGLPVQFVLTSTSGNYHELDGLARKIIDKAKASGDFAFICKNLKYNNQIDTIRINRLMAASFGLSMADIGKNLETLLGGNYVNYFDMKGLSYRVVPQVPPALRANPDFLKSYTIATATGAQIPLSTLVTLKAHTAPTYLPQFGQLPSVTIEANPAPGVSLGQALSVLKTTAKQMLPKGVEVHYAGVSRQYVHQGNTLAITFAFALLMVLLLLAAQFNTFRDAMVVLTAVPVALFGALLPIALGVSSINIYSEVGMVMLIGLIAKQGILIVQFASTIQQEKGLDKRSAVIDAASLRLRPILMTVSAMIAGAIPLLFATGGNADARFSIGLVIVSGLGFGSLVSLYVIPAFYVWFGKQRRVQEEPAHKDVISGALDPA</sequence>
<proteinExistence type="predicted"/>
<dbReference type="InterPro" id="IPR027463">
    <property type="entry name" value="AcrB_DN_DC_subdom"/>
</dbReference>
<reference evidence="2 3" key="1">
    <citation type="journal article" date="2009" name="J. Bacteriol.">
        <title>Draft genome sequence of the extremely acidophilic bacterium Acidithiobacillus caldus ATCC 51756 reveals metabolic versatility in the genus Acidithiobacillus.</title>
        <authorList>
            <person name="Valdes J."/>
            <person name="Quatrini R."/>
            <person name="Hallberg K."/>
            <person name="Dopson M."/>
            <person name="Valenzuela P.D."/>
            <person name="Holmes D.S."/>
        </authorList>
    </citation>
    <scope>NUCLEOTIDE SEQUENCE [LARGE SCALE GENOMIC DNA]</scope>
    <source>
        <strain evidence="3">ATCC 51756 / DSM 8584 / KU</strain>
    </source>
</reference>
<feature type="transmembrane region" description="Helical" evidence="1">
    <location>
        <begin position="364"/>
        <end position="385"/>
    </location>
</feature>
<feature type="transmembrane region" description="Helical" evidence="1">
    <location>
        <begin position="525"/>
        <end position="547"/>
    </location>
</feature>
<feature type="transmembrane region" description="Helical" evidence="1">
    <location>
        <begin position="859"/>
        <end position="878"/>
    </location>
</feature>
<protein>
    <submittedName>
        <fullName evidence="2">RND multidrug efflux transporter</fullName>
    </submittedName>
</protein>
<dbReference type="Gene3D" id="1.20.1640.10">
    <property type="entry name" value="Multidrug efflux transporter AcrB transmembrane domain"/>
    <property type="match status" value="2"/>
</dbReference>
<dbReference type="RefSeq" id="WP_004868230.1">
    <property type="nucleotide sequence ID" value="NZ_CP005986.1"/>
</dbReference>
<dbReference type="Gene3D" id="3.30.2090.10">
    <property type="entry name" value="Multidrug efflux transporter AcrB TolC docking domain, DN and DC subdomains"/>
    <property type="match status" value="2"/>
</dbReference>
<keyword evidence="1" id="KW-0472">Membrane</keyword>
<dbReference type="InterPro" id="IPR001036">
    <property type="entry name" value="Acrflvin-R"/>
</dbReference>
<feature type="transmembrane region" description="Helical" evidence="1">
    <location>
        <begin position="391"/>
        <end position="412"/>
    </location>
</feature>
<accession>A0A059ZZ00</accession>
<dbReference type="Gene3D" id="3.30.70.1440">
    <property type="entry name" value="Multidrug efflux transporter AcrB pore domain"/>
    <property type="match status" value="1"/>
</dbReference>
<dbReference type="Pfam" id="PF00873">
    <property type="entry name" value="ACR_tran"/>
    <property type="match status" value="1"/>
</dbReference>
<feature type="transmembrane region" description="Helical" evidence="1">
    <location>
        <begin position="440"/>
        <end position="462"/>
    </location>
</feature>
<dbReference type="Proteomes" id="UP000005522">
    <property type="component" value="Chromosome"/>
</dbReference>
<gene>
    <name evidence="2" type="ORF">Acaty_c1349</name>
</gene>
<evidence type="ECO:0000313" key="2">
    <source>
        <dbReference type="EMBL" id="AIA55216.1"/>
    </source>
</evidence>
<feature type="transmembrane region" description="Helical" evidence="1">
    <location>
        <begin position="885"/>
        <end position="909"/>
    </location>
</feature>
<dbReference type="SUPFAM" id="SSF82866">
    <property type="entry name" value="Multidrug efflux transporter AcrB transmembrane domain"/>
    <property type="match status" value="2"/>
</dbReference>
<feature type="transmembrane region" description="Helical" evidence="1">
    <location>
        <begin position="915"/>
        <end position="935"/>
    </location>
</feature>
<name>A0A059ZZ00_ACICK</name>
<dbReference type="Gene3D" id="3.30.70.1320">
    <property type="entry name" value="Multidrug efflux transporter AcrB pore domain like"/>
    <property type="match status" value="1"/>
</dbReference>
<keyword evidence="1" id="KW-0812">Transmembrane</keyword>
<organism evidence="2 3">
    <name type="scientific">Acidithiobacillus caldus (strain ATCC 51756 / DSM 8584 / KU)</name>
    <dbReference type="NCBI Taxonomy" id="637389"/>
    <lineage>
        <taxon>Bacteria</taxon>
        <taxon>Pseudomonadati</taxon>
        <taxon>Pseudomonadota</taxon>
        <taxon>Acidithiobacillia</taxon>
        <taxon>Acidithiobacillales</taxon>
        <taxon>Acidithiobacillaceae</taxon>
        <taxon>Acidithiobacillus</taxon>
    </lineage>
</organism>
<dbReference type="PANTHER" id="PTHR32063">
    <property type="match status" value="1"/>
</dbReference>
<dbReference type="AlphaFoldDB" id="A0A059ZZ00"/>
<feature type="transmembrane region" description="Helical" evidence="1">
    <location>
        <begin position="339"/>
        <end position="357"/>
    </location>
</feature>
<feature type="transmembrane region" description="Helical" evidence="1">
    <location>
        <begin position="468"/>
        <end position="487"/>
    </location>
</feature>
<dbReference type="PRINTS" id="PR00702">
    <property type="entry name" value="ACRIFLAVINRP"/>
</dbReference>
<dbReference type="KEGG" id="acz:Acaty_c1349"/>
<dbReference type="eggNOG" id="COG0841">
    <property type="taxonomic scope" value="Bacteria"/>
</dbReference>
<dbReference type="HOGENOM" id="CLU_002755_1_2_6"/>
<dbReference type="GO" id="GO:0005886">
    <property type="term" value="C:plasma membrane"/>
    <property type="evidence" value="ECO:0007669"/>
    <property type="project" value="TreeGrafter"/>
</dbReference>